<proteinExistence type="predicted"/>
<protein>
    <recommendedName>
        <fullName evidence="3">DUF7707 domain-containing protein</fullName>
    </recommendedName>
</protein>
<feature type="region of interest" description="Disordered" evidence="1">
    <location>
        <begin position="137"/>
        <end position="169"/>
    </location>
</feature>
<keyword evidence="5" id="KW-1185">Reference proteome</keyword>
<feature type="signal peptide" evidence="2">
    <location>
        <begin position="1"/>
        <end position="19"/>
    </location>
</feature>
<keyword evidence="2" id="KW-0732">Signal</keyword>
<dbReference type="Pfam" id="PF24808">
    <property type="entry name" value="DUF7707"/>
    <property type="match status" value="1"/>
</dbReference>
<feature type="domain" description="DUF7707" evidence="3">
    <location>
        <begin position="32"/>
        <end position="137"/>
    </location>
</feature>
<gene>
    <name evidence="4" type="ORF">N0V83_005239</name>
</gene>
<feature type="compositionally biased region" description="Low complexity" evidence="1">
    <location>
        <begin position="141"/>
        <end position="169"/>
    </location>
</feature>
<evidence type="ECO:0000256" key="2">
    <source>
        <dbReference type="SAM" id="SignalP"/>
    </source>
</evidence>
<dbReference type="PANTHER" id="PTHR38118:SF2">
    <property type="entry name" value="CDP-ALCOHOL PHOSPHATIDYLTRANSFERASE PROTEIN"/>
    <property type="match status" value="1"/>
</dbReference>
<comment type="caution">
    <text evidence="4">The sequence shown here is derived from an EMBL/GenBank/DDBJ whole genome shotgun (WGS) entry which is preliminary data.</text>
</comment>
<dbReference type="InterPro" id="IPR056124">
    <property type="entry name" value="DUF7707"/>
</dbReference>
<evidence type="ECO:0000259" key="3">
    <source>
        <dbReference type="Pfam" id="PF24808"/>
    </source>
</evidence>
<feature type="chain" id="PRO_5040975474" description="DUF7707 domain-containing protein" evidence="2">
    <location>
        <begin position="20"/>
        <end position="202"/>
    </location>
</feature>
<dbReference type="Proteomes" id="UP001140560">
    <property type="component" value="Unassembled WGS sequence"/>
</dbReference>
<name>A0A9W8YBJ2_9PLEO</name>
<reference evidence="4" key="1">
    <citation type="submission" date="2022-10" db="EMBL/GenBank/DDBJ databases">
        <title>Tapping the CABI collections for fungal endophytes: first genome assemblies for Collariella, Neodidymelliopsis, Ascochyta clinopodiicola, Didymella pomorum, Didymosphaeria variabile, Neocosmospora piperis and Neocucurbitaria cava.</title>
        <authorList>
            <person name="Hill R."/>
        </authorList>
    </citation>
    <scope>NUCLEOTIDE SEQUENCE</scope>
    <source>
        <strain evidence="4">IMI 356814</strain>
    </source>
</reference>
<accession>A0A9W8YBJ2</accession>
<dbReference type="EMBL" id="JAPEUY010000008">
    <property type="protein sequence ID" value="KAJ4370718.1"/>
    <property type="molecule type" value="Genomic_DNA"/>
</dbReference>
<evidence type="ECO:0000313" key="4">
    <source>
        <dbReference type="EMBL" id="KAJ4370718.1"/>
    </source>
</evidence>
<dbReference type="OrthoDB" id="2121879at2759"/>
<sequence>MLYSTLIVAASALAGFASAQNSTANTPIACCTVPVTQVPESQRDDWCTANENTCVELCGGQGDIASNGNECTASDLSYTCKCSNGTDITSNLQSYQQTVPGLMCRYWFDACINATGTDASLQFQCISARDTECGNQTVDDSSSSSSSASASASSTASKTSGSSSSSATSSEAAASSGAAATLAVYGTPALAGGLLALFGLAL</sequence>
<dbReference type="PANTHER" id="PTHR38118">
    <property type="entry name" value="ANCHORED CELL WALL PROTEIN 11-RELATED"/>
    <property type="match status" value="1"/>
</dbReference>
<evidence type="ECO:0000313" key="5">
    <source>
        <dbReference type="Proteomes" id="UP001140560"/>
    </source>
</evidence>
<evidence type="ECO:0000256" key="1">
    <source>
        <dbReference type="SAM" id="MobiDB-lite"/>
    </source>
</evidence>
<dbReference type="AlphaFoldDB" id="A0A9W8YBJ2"/>
<organism evidence="4 5">
    <name type="scientific">Neocucurbitaria cava</name>
    <dbReference type="NCBI Taxonomy" id="798079"/>
    <lineage>
        <taxon>Eukaryota</taxon>
        <taxon>Fungi</taxon>
        <taxon>Dikarya</taxon>
        <taxon>Ascomycota</taxon>
        <taxon>Pezizomycotina</taxon>
        <taxon>Dothideomycetes</taxon>
        <taxon>Pleosporomycetidae</taxon>
        <taxon>Pleosporales</taxon>
        <taxon>Pleosporineae</taxon>
        <taxon>Cucurbitariaceae</taxon>
        <taxon>Neocucurbitaria</taxon>
    </lineage>
</organism>